<organism evidence="13 14">
    <name type="scientific">Nocardia colli</name>
    <dbReference type="NCBI Taxonomy" id="2545717"/>
    <lineage>
        <taxon>Bacteria</taxon>
        <taxon>Bacillati</taxon>
        <taxon>Actinomycetota</taxon>
        <taxon>Actinomycetes</taxon>
        <taxon>Mycobacteriales</taxon>
        <taxon>Nocardiaceae</taxon>
        <taxon>Nocardia</taxon>
    </lineage>
</organism>
<dbReference type="InterPro" id="IPR032677">
    <property type="entry name" value="GTP_cyclohydro_II"/>
</dbReference>
<dbReference type="GO" id="GO:0046872">
    <property type="term" value="F:metal ion binding"/>
    <property type="evidence" value="ECO:0007669"/>
    <property type="project" value="UniProtKB-KW"/>
</dbReference>
<evidence type="ECO:0000256" key="6">
    <source>
        <dbReference type="ARBA" id="ARBA00022741"/>
    </source>
</evidence>
<evidence type="ECO:0000256" key="1">
    <source>
        <dbReference type="ARBA" id="ARBA00001947"/>
    </source>
</evidence>
<dbReference type="GO" id="GO:0005829">
    <property type="term" value="C:cytosol"/>
    <property type="evidence" value="ECO:0007669"/>
    <property type="project" value="TreeGrafter"/>
</dbReference>
<reference evidence="13 14" key="1">
    <citation type="submission" date="2019-09" db="EMBL/GenBank/DDBJ databases">
        <authorList>
            <person name="Wang X."/>
        </authorList>
    </citation>
    <scope>NUCLEOTIDE SEQUENCE [LARGE SCALE GENOMIC DNA]</scope>
    <source>
        <strain evidence="13 14">CICC 11023</strain>
    </source>
</reference>
<keyword evidence="11" id="KW-0472">Membrane</keyword>
<keyword evidence="7 13" id="KW-0378">Hydrolase</keyword>
<keyword evidence="11" id="KW-0812">Transmembrane</keyword>
<protein>
    <recommendedName>
        <fullName evidence="3">GTP cyclohydrolase II</fullName>
        <ecNumber evidence="3">3.5.4.25</ecNumber>
    </recommendedName>
</protein>
<evidence type="ECO:0000256" key="3">
    <source>
        <dbReference type="ARBA" id="ARBA00012762"/>
    </source>
</evidence>
<evidence type="ECO:0000256" key="8">
    <source>
        <dbReference type="ARBA" id="ARBA00022833"/>
    </source>
</evidence>
<dbReference type="EMBL" id="VXLC01000003">
    <property type="protein sequence ID" value="KAA8889122.1"/>
    <property type="molecule type" value="Genomic_DNA"/>
</dbReference>
<dbReference type="GO" id="GO:0003935">
    <property type="term" value="F:GTP cyclohydrolase II activity"/>
    <property type="evidence" value="ECO:0007669"/>
    <property type="project" value="UniProtKB-EC"/>
</dbReference>
<keyword evidence="14" id="KW-1185">Reference proteome</keyword>
<keyword evidence="8" id="KW-0862">Zinc</keyword>
<dbReference type="SUPFAM" id="SSF142695">
    <property type="entry name" value="RibA-like"/>
    <property type="match status" value="1"/>
</dbReference>
<keyword evidence="11" id="KW-1133">Transmembrane helix</keyword>
<dbReference type="UniPathway" id="UPA00275"/>
<dbReference type="AlphaFoldDB" id="A0A5N0EIM0"/>
<dbReference type="OrthoDB" id="9793111at2"/>
<dbReference type="PANTHER" id="PTHR21327">
    <property type="entry name" value="GTP CYCLOHYDROLASE II-RELATED"/>
    <property type="match status" value="1"/>
</dbReference>
<feature type="transmembrane region" description="Helical" evidence="11">
    <location>
        <begin position="216"/>
        <end position="236"/>
    </location>
</feature>
<dbReference type="InterPro" id="IPR036144">
    <property type="entry name" value="RibA-like_sf"/>
</dbReference>
<accession>A0A5N0EIM0</accession>
<dbReference type="RefSeq" id="WP_150401397.1">
    <property type="nucleotide sequence ID" value="NZ_VXLC01000003.1"/>
</dbReference>
<evidence type="ECO:0000256" key="10">
    <source>
        <dbReference type="ARBA" id="ARBA00049295"/>
    </source>
</evidence>
<dbReference type="InterPro" id="IPR000926">
    <property type="entry name" value="RibA"/>
</dbReference>
<keyword evidence="4" id="KW-0686">Riboflavin biosynthesis</keyword>
<evidence type="ECO:0000256" key="4">
    <source>
        <dbReference type="ARBA" id="ARBA00022619"/>
    </source>
</evidence>
<dbReference type="EC" id="3.5.4.25" evidence="3"/>
<dbReference type="GO" id="GO:0005525">
    <property type="term" value="F:GTP binding"/>
    <property type="evidence" value="ECO:0007669"/>
    <property type="project" value="UniProtKB-KW"/>
</dbReference>
<feature type="transmembrane region" description="Helical" evidence="11">
    <location>
        <begin position="242"/>
        <end position="259"/>
    </location>
</feature>
<dbReference type="GO" id="GO:0009231">
    <property type="term" value="P:riboflavin biosynthetic process"/>
    <property type="evidence" value="ECO:0007669"/>
    <property type="project" value="UniProtKB-UniPathway"/>
</dbReference>
<evidence type="ECO:0000259" key="12">
    <source>
        <dbReference type="Pfam" id="PF00925"/>
    </source>
</evidence>
<evidence type="ECO:0000256" key="9">
    <source>
        <dbReference type="ARBA" id="ARBA00023134"/>
    </source>
</evidence>
<dbReference type="NCBIfam" id="NF001591">
    <property type="entry name" value="PRK00393.1"/>
    <property type="match status" value="1"/>
</dbReference>
<keyword evidence="5" id="KW-0479">Metal-binding</keyword>
<gene>
    <name evidence="13" type="ORF">F3087_09055</name>
</gene>
<comment type="caution">
    <text evidence="13">The sequence shown here is derived from an EMBL/GenBank/DDBJ whole genome shotgun (WGS) entry which is preliminary data.</text>
</comment>
<feature type="domain" description="GTP cyclohydrolase II" evidence="12">
    <location>
        <begin position="20"/>
        <end position="170"/>
    </location>
</feature>
<name>A0A5N0EIM0_9NOCA</name>
<evidence type="ECO:0000313" key="13">
    <source>
        <dbReference type="EMBL" id="KAA8889122.1"/>
    </source>
</evidence>
<keyword evidence="9" id="KW-0342">GTP-binding</keyword>
<dbReference type="PANTHER" id="PTHR21327:SF18">
    <property type="entry name" value="3,4-DIHYDROXY-2-BUTANONE 4-PHOSPHATE SYNTHASE"/>
    <property type="match status" value="1"/>
</dbReference>
<evidence type="ECO:0000256" key="11">
    <source>
        <dbReference type="SAM" id="Phobius"/>
    </source>
</evidence>
<comment type="cofactor">
    <cofactor evidence="1">
        <name>Zn(2+)</name>
        <dbReference type="ChEBI" id="CHEBI:29105"/>
    </cofactor>
</comment>
<dbReference type="Pfam" id="PF00925">
    <property type="entry name" value="GTP_cyclohydro2"/>
    <property type="match status" value="1"/>
</dbReference>
<keyword evidence="6" id="KW-0547">Nucleotide-binding</keyword>
<dbReference type="GO" id="GO:0008686">
    <property type="term" value="F:3,4-dihydroxy-2-butanone-4-phosphate synthase activity"/>
    <property type="evidence" value="ECO:0007669"/>
    <property type="project" value="TreeGrafter"/>
</dbReference>
<dbReference type="CDD" id="cd00641">
    <property type="entry name" value="GTP_cyclohydro2"/>
    <property type="match status" value="1"/>
</dbReference>
<dbReference type="Proteomes" id="UP000323876">
    <property type="component" value="Unassembled WGS sequence"/>
</dbReference>
<evidence type="ECO:0000256" key="2">
    <source>
        <dbReference type="ARBA" id="ARBA00004853"/>
    </source>
</evidence>
<evidence type="ECO:0000256" key="5">
    <source>
        <dbReference type="ARBA" id="ARBA00022723"/>
    </source>
</evidence>
<dbReference type="Gene3D" id="3.40.50.10990">
    <property type="entry name" value="GTP cyclohydrolase II"/>
    <property type="match status" value="1"/>
</dbReference>
<comment type="catalytic activity">
    <reaction evidence="10">
        <text>GTP + 4 H2O = 2,5-diamino-6-hydroxy-4-(5-phosphoribosylamino)-pyrimidine + formate + 2 phosphate + 3 H(+)</text>
        <dbReference type="Rhea" id="RHEA:23704"/>
        <dbReference type="ChEBI" id="CHEBI:15377"/>
        <dbReference type="ChEBI" id="CHEBI:15378"/>
        <dbReference type="ChEBI" id="CHEBI:15740"/>
        <dbReference type="ChEBI" id="CHEBI:37565"/>
        <dbReference type="ChEBI" id="CHEBI:43474"/>
        <dbReference type="ChEBI" id="CHEBI:58614"/>
        <dbReference type="EC" id="3.5.4.25"/>
    </reaction>
</comment>
<evidence type="ECO:0000313" key="14">
    <source>
        <dbReference type="Proteomes" id="UP000323876"/>
    </source>
</evidence>
<proteinExistence type="predicted"/>
<comment type="pathway">
    <text evidence="2">Cofactor biosynthesis; riboflavin biosynthesis; 5-amino-6-(D-ribitylamino)uracil from GTP: step 1/4.</text>
</comment>
<evidence type="ECO:0000256" key="7">
    <source>
        <dbReference type="ARBA" id="ARBA00022801"/>
    </source>
</evidence>
<sequence length="269" mass="29370">MTTAGSDLAETDHRFTRKEHDLRLRVLELGDQGTQGHLLVFGEVADDCLVRLHSRCLYGDALRSDDCDCGPELDATLDMFQAEGAGVLVYLEQEGRGAGLVAKARGYRYSEQHGTDTFASYEALGYPADDRSYEHAARGLTALGLRSVRLLTNNPAKIDALHAAGIAVTSVPLLTPVHGRRARQYLEAKRTRRGHRIPIVYIPVVGFSMRSLRGRWMPQLGVEVIAPIAILCALMVHFDQLGSAAGTALGALVAFMVAARQRGRFARSK</sequence>